<feature type="signal peptide" evidence="1">
    <location>
        <begin position="1"/>
        <end position="24"/>
    </location>
</feature>
<dbReference type="AlphaFoldDB" id="A0AAE4C7V9"/>
<protein>
    <recommendedName>
        <fullName evidence="4">Secreted protein</fullName>
    </recommendedName>
</protein>
<sequence length="160" mass="17281">MSTIIRGAIVCALLTAAAPYPASAATAYRGCGTARSDWVVWQYGYLGDVSVTTADGEAPARTHHRYLDVLPDGEVALRTPDHDVFEGHGTFAGDSPRIWERGLTWEVPRTRWTPGGTASFLGPRCRQGTTIVESAIYRFEAADADHTGVTTVWGVLTRDG</sequence>
<reference evidence="2" key="1">
    <citation type="submission" date="2023-07" db="EMBL/GenBank/DDBJ databases">
        <title>Sequencing the genomes of 1000 actinobacteria strains.</title>
        <authorList>
            <person name="Klenk H.-P."/>
        </authorList>
    </citation>
    <scope>NUCLEOTIDE SEQUENCE</scope>
    <source>
        <strain evidence="2">DSM 44707</strain>
    </source>
</reference>
<gene>
    <name evidence="2" type="ORF">J2S41_000765</name>
</gene>
<organism evidence="2 3">
    <name type="scientific">Catenuloplanes atrovinosus</name>
    <dbReference type="NCBI Taxonomy" id="137266"/>
    <lineage>
        <taxon>Bacteria</taxon>
        <taxon>Bacillati</taxon>
        <taxon>Actinomycetota</taxon>
        <taxon>Actinomycetes</taxon>
        <taxon>Micromonosporales</taxon>
        <taxon>Micromonosporaceae</taxon>
        <taxon>Catenuloplanes</taxon>
    </lineage>
</organism>
<name>A0AAE4C7V9_9ACTN</name>
<keyword evidence="1" id="KW-0732">Signal</keyword>
<accession>A0AAE4C7V9</accession>
<evidence type="ECO:0000313" key="2">
    <source>
        <dbReference type="EMBL" id="MDR7273987.1"/>
    </source>
</evidence>
<evidence type="ECO:0008006" key="4">
    <source>
        <dbReference type="Google" id="ProtNLM"/>
    </source>
</evidence>
<keyword evidence="3" id="KW-1185">Reference proteome</keyword>
<evidence type="ECO:0000313" key="3">
    <source>
        <dbReference type="Proteomes" id="UP001183643"/>
    </source>
</evidence>
<proteinExistence type="predicted"/>
<evidence type="ECO:0000256" key="1">
    <source>
        <dbReference type="SAM" id="SignalP"/>
    </source>
</evidence>
<dbReference type="Proteomes" id="UP001183643">
    <property type="component" value="Unassembled WGS sequence"/>
</dbReference>
<dbReference type="RefSeq" id="WP_310363127.1">
    <property type="nucleotide sequence ID" value="NZ_JAVDYB010000001.1"/>
</dbReference>
<comment type="caution">
    <text evidence="2">The sequence shown here is derived from an EMBL/GenBank/DDBJ whole genome shotgun (WGS) entry which is preliminary data.</text>
</comment>
<dbReference type="EMBL" id="JAVDYB010000001">
    <property type="protein sequence ID" value="MDR7273987.1"/>
    <property type="molecule type" value="Genomic_DNA"/>
</dbReference>
<feature type="chain" id="PRO_5042205527" description="Secreted protein" evidence="1">
    <location>
        <begin position="25"/>
        <end position="160"/>
    </location>
</feature>